<dbReference type="Pfam" id="PF04749">
    <property type="entry name" value="PLAC8"/>
    <property type="match status" value="1"/>
</dbReference>
<dbReference type="AlphaFoldDB" id="A0A9P9E199"/>
<dbReference type="NCBIfam" id="TIGR01571">
    <property type="entry name" value="A_thal_Cys_rich"/>
    <property type="match status" value="1"/>
</dbReference>
<protein>
    <submittedName>
        <fullName evidence="3">PLAC8 family-domain-containing protein</fullName>
    </submittedName>
</protein>
<reference evidence="3" key="1">
    <citation type="journal article" date="2021" name="Nat. Commun.">
        <title>Genetic determinants of endophytism in the Arabidopsis root mycobiome.</title>
        <authorList>
            <person name="Mesny F."/>
            <person name="Miyauchi S."/>
            <person name="Thiergart T."/>
            <person name="Pickel B."/>
            <person name="Atanasova L."/>
            <person name="Karlsson M."/>
            <person name="Huettel B."/>
            <person name="Barry K.W."/>
            <person name="Haridas S."/>
            <person name="Chen C."/>
            <person name="Bauer D."/>
            <person name="Andreopoulos W."/>
            <person name="Pangilinan J."/>
            <person name="LaButti K."/>
            <person name="Riley R."/>
            <person name="Lipzen A."/>
            <person name="Clum A."/>
            <person name="Drula E."/>
            <person name="Henrissat B."/>
            <person name="Kohler A."/>
            <person name="Grigoriev I.V."/>
            <person name="Martin F.M."/>
            <person name="Hacquard S."/>
        </authorList>
    </citation>
    <scope>NUCLEOTIDE SEQUENCE</scope>
    <source>
        <strain evidence="3">MPI-CAGE-CH-0243</strain>
    </source>
</reference>
<evidence type="ECO:0000313" key="3">
    <source>
        <dbReference type="EMBL" id="KAH7130140.1"/>
    </source>
</evidence>
<dbReference type="Proteomes" id="UP000700596">
    <property type="component" value="Unassembled WGS sequence"/>
</dbReference>
<dbReference type="EMBL" id="JAGMWT010000004">
    <property type="protein sequence ID" value="KAH7130140.1"/>
    <property type="molecule type" value="Genomic_DNA"/>
</dbReference>
<keyword evidence="4" id="KW-1185">Reference proteome</keyword>
<gene>
    <name evidence="3" type="ORF">B0J11DRAFT_245113</name>
</gene>
<dbReference type="PANTHER" id="PTHR15907">
    <property type="entry name" value="DUF614 FAMILY PROTEIN-RELATED"/>
    <property type="match status" value="1"/>
</dbReference>
<keyword evidence="2" id="KW-0472">Membrane</keyword>
<feature type="region of interest" description="Disordered" evidence="1">
    <location>
        <begin position="113"/>
        <end position="136"/>
    </location>
</feature>
<dbReference type="InterPro" id="IPR006461">
    <property type="entry name" value="PLAC_motif_containing"/>
</dbReference>
<accession>A0A9P9E199</accession>
<keyword evidence="2" id="KW-0812">Transmembrane</keyword>
<feature type="transmembrane region" description="Helical" evidence="2">
    <location>
        <begin position="47"/>
        <end position="74"/>
    </location>
</feature>
<proteinExistence type="predicted"/>
<evidence type="ECO:0000313" key="4">
    <source>
        <dbReference type="Proteomes" id="UP000700596"/>
    </source>
</evidence>
<name>A0A9P9E199_9PLEO</name>
<keyword evidence="2" id="KW-1133">Transmembrane helix</keyword>
<sequence>MANVQQEWHHSGSSCCSPFSTCLLSWCCPCIVYGRTKHRVKNDGNMQGYSCCNMSCCAFTGLSCLGISFVLSMISRGDMRAKYHLQGNGCKDCLCACCCGPCDLTQQDKESEFREAQKMPLNQQPGKVDQMHYGPH</sequence>
<evidence type="ECO:0000256" key="2">
    <source>
        <dbReference type="SAM" id="Phobius"/>
    </source>
</evidence>
<organism evidence="3 4">
    <name type="scientific">Dendryphion nanum</name>
    <dbReference type="NCBI Taxonomy" id="256645"/>
    <lineage>
        <taxon>Eukaryota</taxon>
        <taxon>Fungi</taxon>
        <taxon>Dikarya</taxon>
        <taxon>Ascomycota</taxon>
        <taxon>Pezizomycotina</taxon>
        <taxon>Dothideomycetes</taxon>
        <taxon>Pleosporomycetidae</taxon>
        <taxon>Pleosporales</taxon>
        <taxon>Torulaceae</taxon>
        <taxon>Dendryphion</taxon>
    </lineage>
</organism>
<dbReference type="OrthoDB" id="1045822at2759"/>
<comment type="caution">
    <text evidence="3">The sequence shown here is derived from an EMBL/GenBank/DDBJ whole genome shotgun (WGS) entry which is preliminary data.</text>
</comment>
<evidence type="ECO:0000256" key="1">
    <source>
        <dbReference type="SAM" id="MobiDB-lite"/>
    </source>
</evidence>